<evidence type="ECO:0000256" key="8">
    <source>
        <dbReference type="PROSITE-ProRule" id="PRU00024"/>
    </source>
</evidence>
<evidence type="ECO:0000259" key="12">
    <source>
        <dbReference type="PROSITE" id="PS51017"/>
    </source>
</evidence>
<keyword evidence="5 8" id="KW-0863">Zinc-finger</keyword>
<feature type="region of interest" description="Disordered" evidence="10">
    <location>
        <begin position="268"/>
        <end position="301"/>
    </location>
</feature>
<comment type="subcellular location">
    <subcellularLocation>
        <location evidence="1 9">Nucleus</location>
    </subcellularLocation>
</comment>
<keyword evidence="6" id="KW-0862">Zinc</keyword>
<dbReference type="GO" id="GO:0005634">
    <property type="term" value="C:nucleus"/>
    <property type="evidence" value="ECO:0007669"/>
    <property type="project" value="UniProtKB-SubCell"/>
</dbReference>
<keyword evidence="7 9" id="KW-0539">Nucleus</keyword>
<organism evidence="13 14">
    <name type="scientific">Abrus precatorius</name>
    <name type="common">Indian licorice</name>
    <name type="synonym">Glycine abrus</name>
    <dbReference type="NCBI Taxonomy" id="3816"/>
    <lineage>
        <taxon>Eukaryota</taxon>
        <taxon>Viridiplantae</taxon>
        <taxon>Streptophyta</taxon>
        <taxon>Embryophyta</taxon>
        <taxon>Tracheophyta</taxon>
        <taxon>Spermatophyta</taxon>
        <taxon>Magnoliopsida</taxon>
        <taxon>eudicotyledons</taxon>
        <taxon>Gunneridae</taxon>
        <taxon>Pentapetalae</taxon>
        <taxon>rosids</taxon>
        <taxon>fabids</taxon>
        <taxon>Fabales</taxon>
        <taxon>Fabaceae</taxon>
        <taxon>Papilionoideae</taxon>
        <taxon>50 kb inversion clade</taxon>
        <taxon>NPAAA clade</taxon>
        <taxon>indigoferoid/millettioid clade</taxon>
        <taxon>Abreae</taxon>
        <taxon>Abrus</taxon>
    </lineage>
</organism>
<dbReference type="GO" id="GO:0008270">
    <property type="term" value="F:zinc ion binding"/>
    <property type="evidence" value="ECO:0007669"/>
    <property type="project" value="UniProtKB-KW"/>
</dbReference>
<proteinExistence type="inferred from homology"/>
<gene>
    <name evidence="14" type="primary">LOC113862926</name>
</gene>
<feature type="domain" description="CCT" evidence="12">
    <location>
        <begin position="347"/>
        <end position="389"/>
    </location>
</feature>
<dbReference type="GO" id="GO:0006355">
    <property type="term" value="P:regulation of DNA-templated transcription"/>
    <property type="evidence" value="ECO:0007669"/>
    <property type="project" value="UniProtKB-ARBA"/>
</dbReference>
<dbReference type="KEGG" id="aprc:113862926"/>
<keyword evidence="13" id="KW-1185">Reference proteome</keyword>
<evidence type="ECO:0000313" key="14">
    <source>
        <dbReference type="RefSeq" id="XP_027352034.1"/>
    </source>
</evidence>
<evidence type="ECO:0000313" key="13">
    <source>
        <dbReference type="Proteomes" id="UP000694853"/>
    </source>
</evidence>
<feature type="compositionally biased region" description="Basic and acidic residues" evidence="10">
    <location>
        <begin position="288"/>
        <end position="300"/>
    </location>
</feature>
<evidence type="ECO:0000256" key="9">
    <source>
        <dbReference type="PROSITE-ProRule" id="PRU00357"/>
    </source>
</evidence>
<evidence type="ECO:0000256" key="6">
    <source>
        <dbReference type="ARBA" id="ARBA00022833"/>
    </source>
</evidence>
<dbReference type="OrthoDB" id="153872at2759"/>
<feature type="domain" description="B box-type" evidence="11">
    <location>
        <begin position="43"/>
        <end position="87"/>
    </location>
</feature>
<comment type="similarity">
    <text evidence="2">Belongs to the CONSTANS family.</text>
</comment>
<dbReference type="PANTHER" id="PTHR31717:SF45">
    <property type="entry name" value="ZINC FINGER PROTEIN CONSTANS-LIKE 14-RELATED"/>
    <property type="match status" value="1"/>
</dbReference>
<name>A0A8B8LBB4_ABRPR</name>
<sequence length="397" mass="44551">MILPCDFCDSKTAVLFCKADSAKLCLLCDQHVHAANALSLKHVRYQICDTCKSDTASVRCSTHNLVLCHHCDSHAHSTASPHHRHRLHGLSGCPSVPEIASALGLDFSPDHPPQDPDCPVVPTAAAPPKYNRDDVYQQVLEIARRRDFSAQSVQLKFNHHDTNNNHQNDVVDEMLLQQTPFTSLLMLPSESEFDARKSNDNGYGAETGDLLWNCCPTYHTPQVWDFQLQKSRDCGEPRVLTFDGLEETSLSIPRAFQDVHNMNCSTIGDDILSRNNQSDQSSSSHAKKKEESNNKARDGFSSESNLIESITYSGTNNVTNMEHLVGGSENVSSLKAKISLEELAKNRGNAMLRYKEKKKTRRYDKHIRYESRKARADTRKRVRGRFVKATDITDVQA</sequence>
<evidence type="ECO:0000256" key="4">
    <source>
        <dbReference type="ARBA" id="ARBA00022737"/>
    </source>
</evidence>
<feature type="compositionally biased region" description="Low complexity" evidence="10">
    <location>
        <begin position="273"/>
        <end position="284"/>
    </location>
</feature>
<evidence type="ECO:0000256" key="2">
    <source>
        <dbReference type="ARBA" id="ARBA00010024"/>
    </source>
</evidence>
<evidence type="ECO:0000256" key="3">
    <source>
        <dbReference type="ARBA" id="ARBA00022723"/>
    </source>
</evidence>
<dbReference type="RefSeq" id="XP_027352034.1">
    <property type="nucleotide sequence ID" value="XM_027496233.1"/>
</dbReference>
<dbReference type="InterPro" id="IPR000315">
    <property type="entry name" value="Znf_B-box"/>
</dbReference>
<keyword evidence="4" id="KW-0677">Repeat</keyword>
<dbReference type="InterPro" id="IPR049808">
    <property type="entry name" value="CONSTANS-like_Bbox1"/>
</dbReference>
<evidence type="ECO:0000256" key="7">
    <source>
        <dbReference type="ARBA" id="ARBA00023242"/>
    </source>
</evidence>
<dbReference type="SMART" id="SM00336">
    <property type="entry name" value="BBOX"/>
    <property type="match status" value="1"/>
</dbReference>
<dbReference type="PROSITE" id="PS50119">
    <property type="entry name" value="ZF_BBOX"/>
    <property type="match status" value="2"/>
</dbReference>
<dbReference type="AlphaFoldDB" id="A0A8B8LBB4"/>
<dbReference type="CDD" id="cd19821">
    <property type="entry name" value="Bbox1_BBX-like"/>
    <property type="match status" value="1"/>
</dbReference>
<dbReference type="PROSITE" id="PS51017">
    <property type="entry name" value="CCT"/>
    <property type="match status" value="1"/>
</dbReference>
<protein>
    <submittedName>
        <fullName evidence="14">Zinc finger protein CONSTANS-LIKE 15-like</fullName>
    </submittedName>
</protein>
<reference evidence="13" key="1">
    <citation type="journal article" date="2019" name="Toxins">
        <title>Detection of Abrin-Like and Prepropulchellin-Like Toxin Genes and Transcripts Using Whole Genome Sequencing and Full-Length Transcript Sequencing of Abrus precatorius.</title>
        <authorList>
            <person name="Hovde B.T."/>
            <person name="Daligault H.E."/>
            <person name="Hanschen E.R."/>
            <person name="Kunde Y.A."/>
            <person name="Johnson M.B."/>
            <person name="Starkenburg S.R."/>
            <person name="Johnson S.L."/>
        </authorList>
    </citation>
    <scope>NUCLEOTIDE SEQUENCE [LARGE SCALE GENOMIC DNA]</scope>
</reference>
<reference evidence="14" key="2">
    <citation type="submission" date="2025-08" db="UniProtKB">
        <authorList>
            <consortium name="RefSeq"/>
        </authorList>
    </citation>
    <scope>IDENTIFICATION</scope>
    <source>
        <tissue evidence="14">Young leaves</tissue>
    </source>
</reference>
<dbReference type="PANTHER" id="PTHR31717">
    <property type="entry name" value="ZINC FINGER PROTEIN CONSTANS-LIKE 10"/>
    <property type="match status" value="1"/>
</dbReference>
<accession>A0A8B8LBB4</accession>
<evidence type="ECO:0000256" key="5">
    <source>
        <dbReference type="ARBA" id="ARBA00022771"/>
    </source>
</evidence>
<dbReference type="GeneID" id="113862926"/>
<feature type="domain" description="B box-type" evidence="11">
    <location>
        <begin position="1"/>
        <end position="47"/>
    </location>
</feature>
<keyword evidence="3" id="KW-0479">Metal-binding</keyword>
<evidence type="ECO:0000256" key="1">
    <source>
        <dbReference type="ARBA" id="ARBA00004123"/>
    </source>
</evidence>
<dbReference type="InterPro" id="IPR010402">
    <property type="entry name" value="CCT_domain"/>
</dbReference>
<dbReference type="Pfam" id="PF06203">
    <property type="entry name" value="CCT"/>
    <property type="match status" value="1"/>
</dbReference>
<evidence type="ECO:0000256" key="10">
    <source>
        <dbReference type="SAM" id="MobiDB-lite"/>
    </source>
</evidence>
<dbReference type="Proteomes" id="UP000694853">
    <property type="component" value="Unplaced"/>
</dbReference>
<evidence type="ECO:0000259" key="11">
    <source>
        <dbReference type="PROSITE" id="PS50119"/>
    </source>
</evidence>